<evidence type="ECO:0000256" key="7">
    <source>
        <dbReference type="ARBA" id="ARBA00023159"/>
    </source>
</evidence>
<keyword evidence="2" id="KW-0963">Cytoplasm</keyword>
<evidence type="ECO:0000259" key="12">
    <source>
        <dbReference type="PROSITE" id="PS50110"/>
    </source>
</evidence>
<dbReference type="CDD" id="cd00383">
    <property type="entry name" value="trans_reg_C"/>
    <property type="match status" value="1"/>
</dbReference>
<feature type="DNA-binding region" description="OmpR/PhoB-type" evidence="11">
    <location>
        <begin position="134"/>
        <end position="234"/>
    </location>
</feature>
<sequence>MSTEPHILIVEDDREIRALMARLLKANEFRVSTASDGREMDRILADSRIDLVILDVMLPQEDGLSICRRLRAQRQIPIIMVSAKGEEVDRVIGLEIGADDYLVKPFAARELLARVRAVMRRTSGPAETMPADAAHIFRFHGWSLDALRRTLTDPAGARVSVTDGEFDLLRVLCQRPGRVLSRDQLIDLTQGRAAGPNERSIDILVVRLRRKIEADPQRPDFIKTVRSGGYMFTPDVEAS</sequence>
<accession>A0A2T4ZJB2</accession>
<dbReference type="Gene3D" id="3.40.50.2300">
    <property type="match status" value="1"/>
</dbReference>
<feature type="domain" description="OmpR/PhoB-type" evidence="13">
    <location>
        <begin position="134"/>
        <end position="234"/>
    </location>
</feature>
<gene>
    <name evidence="14" type="ORF">C8P69_101754</name>
</gene>
<dbReference type="PANTHER" id="PTHR48111:SF4">
    <property type="entry name" value="DNA-BINDING DUAL TRANSCRIPTIONAL REGULATOR OMPR"/>
    <property type="match status" value="1"/>
</dbReference>
<proteinExistence type="predicted"/>
<dbReference type="GO" id="GO:0032993">
    <property type="term" value="C:protein-DNA complex"/>
    <property type="evidence" value="ECO:0007669"/>
    <property type="project" value="TreeGrafter"/>
</dbReference>
<name>A0A2T4ZJB2_9HYPH</name>
<dbReference type="InterPro" id="IPR036388">
    <property type="entry name" value="WH-like_DNA-bd_sf"/>
</dbReference>
<dbReference type="AlphaFoldDB" id="A0A2T4ZJB2"/>
<dbReference type="OrthoDB" id="9802426at2"/>
<dbReference type="GO" id="GO:0005829">
    <property type="term" value="C:cytosol"/>
    <property type="evidence" value="ECO:0007669"/>
    <property type="project" value="TreeGrafter"/>
</dbReference>
<dbReference type="SMART" id="SM00862">
    <property type="entry name" value="Trans_reg_C"/>
    <property type="match status" value="1"/>
</dbReference>
<keyword evidence="15" id="KW-1185">Reference proteome</keyword>
<dbReference type="FunFam" id="1.10.10.10:FF:000099">
    <property type="entry name" value="Two-component system response regulator TorR"/>
    <property type="match status" value="1"/>
</dbReference>
<dbReference type="Gene3D" id="1.10.10.10">
    <property type="entry name" value="Winged helix-like DNA-binding domain superfamily/Winged helix DNA-binding domain"/>
    <property type="match status" value="1"/>
</dbReference>
<evidence type="ECO:0000259" key="13">
    <source>
        <dbReference type="PROSITE" id="PS51755"/>
    </source>
</evidence>
<reference evidence="14 15" key="1">
    <citation type="submission" date="2018-04" db="EMBL/GenBank/DDBJ databases">
        <title>Genomic Encyclopedia of Archaeal and Bacterial Type Strains, Phase II (KMG-II): from individual species to whole genera.</title>
        <authorList>
            <person name="Goeker M."/>
        </authorList>
    </citation>
    <scope>NUCLEOTIDE SEQUENCE [LARGE SCALE GENOMIC DNA]</scope>
    <source>
        <strain evidence="14 15">DSM 25521</strain>
    </source>
</reference>
<dbReference type="FunFam" id="3.40.50.2300:FF:000001">
    <property type="entry name" value="DNA-binding response regulator PhoB"/>
    <property type="match status" value="1"/>
</dbReference>
<keyword evidence="8" id="KW-0804">Transcription</keyword>
<evidence type="ECO:0000256" key="11">
    <source>
        <dbReference type="PROSITE-ProRule" id="PRU01091"/>
    </source>
</evidence>
<dbReference type="CDD" id="cd17574">
    <property type="entry name" value="REC_OmpR"/>
    <property type="match status" value="1"/>
</dbReference>
<comment type="caution">
    <text evidence="14">The sequence shown here is derived from an EMBL/GenBank/DDBJ whole genome shotgun (WGS) entry which is preliminary data.</text>
</comment>
<keyword evidence="4" id="KW-0902">Two-component regulatory system</keyword>
<evidence type="ECO:0000256" key="6">
    <source>
        <dbReference type="ARBA" id="ARBA00023125"/>
    </source>
</evidence>
<evidence type="ECO:0000256" key="8">
    <source>
        <dbReference type="ARBA" id="ARBA00023163"/>
    </source>
</evidence>
<protein>
    <recommendedName>
        <fullName evidence="9">Regulatory protein VirG</fullName>
    </recommendedName>
</protein>
<evidence type="ECO:0000313" key="15">
    <source>
        <dbReference type="Proteomes" id="UP000241808"/>
    </source>
</evidence>
<feature type="modified residue" description="4-aspartylphosphate" evidence="10">
    <location>
        <position position="55"/>
    </location>
</feature>
<comment type="subcellular location">
    <subcellularLocation>
        <location evidence="1">Cytoplasm</location>
    </subcellularLocation>
</comment>
<evidence type="ECO:0000256" key="4">
    <source>
        <dbReference type="ARBA" id="ARBA00023012"/>
    </source>
</evidence>
<feature type="domain" description="Response regulatory" evidence="12">
    <location>
        <begin position="6"/>
        <end position="119"/>
    </location>
</feature>
<organism evidence="14 15">
    <name type="scientific">Phreatobacter oligotrophus</name>
    <dbReference type="NCBI Taxonomy" id="1122261"/>
    <lineage>
        <taxon>Bacteria</taxon>
        <taxon>Pseudomonadati</taxon>
        <taxon>Pseudomonadota</taxon>
        <taxon>Alphaproteobacteria</taxon>
        <taxon>Hyphomicrobiales</taxon>
        <taxon>Phreatobacteraceae</taxon>
        <taxon>Phreatobacter</taxon>
    </lineage>
</organism>
<dbReference type="EMBL" id="PZZL01000001">
    <property type="protein sequence ID" value="PTM62077.1"/>
    <property type="molecule type" value="Genomic_DNA"/>
</dbReference>
<dbReference type="InterPro" id="IPR001867">
    <property type="entry name" value="OmpR/PhoB-type_DNA-bd"/>
</dbReference>
<dbReference type="SMART" id="SM00448">
    <property type="entry name" value="REC"/>
    <property type="match status" value="1"/>
</dbReference>
<dbReference type="InterPro" id="IPR039420">
    <property type="entry name" value="WalR-like"/>
</dbReference>
<keyword evidence="3 10" id="KW-0597">Phosphoprotein</keyword>
<evidence type="ECO:0000256" key="3">
    <source>
        <dbReference type="ARBA" id="ARBA00022553"/>
    </source>
</evidence>
<evidence type="ECO:0000256" key="9">
    <source>
        <dbReference type="ARBA" id="ARBA00067337"/>
    </source>
</evidence>
<keyword evidence="7" id="KW-0010">Activator</keyword>
<evidence type="ECO:0000256" key="5">
    <source>
        <dbReference type="ARBA" id="ARBA00023015"/>
    </source>
</evidence>
<evidence type="ECO:0000256" key="2">
    <source>
        <dbReference type="ARBA" id="ARBA00022490"/>
    </source>
</evidence>
<dbReference type="Gene3D" id="6.10.250.690">
    <property type="match status" value="1"/>
</dbReference>
<dbReference type="Pfam" id="PF00486">
    <property type="entry name" value="Trans_reg_C"/>
    <property type="match status" value="1"/>
</dbReference>
<evidence type="ECO:0000256" key="10">
    <source>
        <dbReference type="PROSITE-ProRule" id="PRU00169"/>
    </source>
</evidence>
<dbReference type="Proteomes" id="UP000241808">
    <property type="component" value="Unassembled WGS sequence"/>
</dbReference>
<keyword evidence="6 11" id="KW-0238">DNA-binding</keyword>
<keyword evidence="5" id="KW-0805">Transcription regulation</keyword>
<dbReference type="RefSeq" id="WP_108174495.1">
    <property type="nucleotide sequence ID" value="NZ_PZZL01000001.1"/>
</dbReference>
<dbReference type="InterPro" id="IPR016032">
    <property type="entry name" value="Sig_transdc_resp-reg_C-effctor"/>
</dbReference>
<dbReference type="PROSITE" id="PS50110">
    <property type="entry name" value="RESPONSE_REGULATORY"/>
    <property type="match status" value="1"/>
</dbReference>
<dbReference type="Pfam" id="PF00072">
    <property type="entry name" value="Response_reg"/>
    <property type="match status" value="1"/>
</dbReference>
<evidence type="ECO:0000313" key="14">
    <source>
        <dbReference type="EMBL" id="PTM62077.1"/>
    </source>
</evidence>
<dbReference type="GO" id="GO:0000976">
    <property type="term" value="F:transcription cis-regulatory region binding"/>
    <property type="evidence" value="ECO:0007669"/>
    <property type="project" value="TreeGrafter"/>
</dbReference>
<dbReference type="PROSITE" id="PS51755">
    <property type="entry name" value="OMPR_PHOB"/>
    <property type="match status" value="1"/>
</dbReference>
<dbReference type="SUPFAM" id="SSF52172">
    <property type="entry name" value="CheY-like"/>
    <property type="match status" value="1"/>
</dbReference>
<dbReference type="SUPFAM" id="SSF46894">
    <property type="entry name" value="C-terminal effector domain of the bipartite response regulators"/>
    <property type="match status" value="1"/>
</dbReference>
<dbReference type="GO" id="GO:0000156">
    <property type="term" value="F:phosphorelay response regulator activity"/>
    <property type="evidence" value="ECO:0007669"/>
    <property type="project" value="TreeGrafter"/>
</dbReference>
<dbReference type="InterPro" id="IPR011006">
    <property type="entry name" value="CheY-like_superfamily"/>
</dbReference>
<dbReference type="GO" id="GO:0006355">
    <property type="term" value="P:regulation of DNA-templated transcription"/>
    <property type="evidence" value="ECO:0007669"/>
    <property type="project" value="InterPro"/>
</dbReference>
<evidence type="ECO:0000256" key="1">
    <source>
        <dbReference type="ARBA" id="ARBA00004496"/>
    </source>
</evidence>
<dbReference type="InterPro" id="IPR001789">
    <property type="entry name" value="Sig_transdc_resp-reg_receiver"/>
</dbReference>
<dbReference type="PANTHER" id="PTHR48111">
    <property type="entry name" value="REGULATOR OF RPOS"/>
    <property type="match status" value="1"/>
</dbReference>